<sequence>MPVQNAARCLQDVRIWIAITALSIHQALGLYVVRPAMRPSPDGVSLRGRELLLMTDRQHRDVLKRHVQRCTRSATTRSRRLQSVPSPVSPNKLGAEPESEAPDCSPGTQAEIHITGDLTQNDAETSSNSAFQHATPAVECLPSPMASVEDPLSASTDAVAILVYRYGVSLSTATAATAAYFVHIHPSLPIVHPPTFSLVTTPTSLASIIVAIGIMYSPQASQLRATSDRMWQNGLEELEALVKEQSMFYKSPWTLQSWILHIVYAFYFNDVSVPATCWAKHQSLIRHLRSCCLMNEQLTLLGNDIQPWLTNITQSLLWTSEEVSMAWHAFVLHETYRHCVFAVLFLDHQMTTPCNTRPSMSNVEVGWDLPMPIALWDASSAEEWFTRSQEHVQRGILSDPLDSSSMLSLARATQLLLSASPPPFVLERLSSSPFAAACMLVSLESLVRDFTTCCYRMPPVLPDPSAYHVLSPEQNRAINAAVNTMLGIVAKNNAISPQLRGFLRLSCWLTRIQLCEPDDLIVSGIVDDSLLASLSTSAHLVLGSSVALRRAVAPVRRRFGEDCSFQAWDEMLKALGVITESVQDRKASQSPWMTVLASRLLLMLWRTLRRAIGEIEQSKAGSGSLLGQQQEGLGLASVLSSVIVERITQMLKAQRTSGAQELEDHQTIERAFVRKITEIFSGIKTPVSDAISKIWREIASLIDGDQSEPLSGGLDGWMA</sequence>
<keyword evidence="5" id="KW-0862">Zinc</keyword>
<evidence type="ECO:0000259" key="8">
    <source>
        <dbReference type="Pfam" id="PF04082"/>
    </source>
</evidence>
<evidence type="ECO:0000256" key="6">
    <source>
        <dbReference type="ARBA" id="ARBA00023242"/>
    </source>
</evidence>
<dbReference type="Pfam" id="PF04082">
    <property type="entry name" value="Fungal_trans"/>
    <property type="match status" value="1"/>
</dbReference>
<keyword evidence="4" id="KW-0863">Zinc-finger</keyword>
<dbReference type="OrthoDB" id="8117402at2759"/>
<evidence type="ECO:0000313" key="9">
    <source>
        <dbReference type="EMBL" id="KAF2166700.1"/>
    </source>
</evidence>
<gene>
    <name evidence="9" type="ORF">M409DRAFT_54495</name>
</gene>
<evidence type="ECO:0000313" key="10">
    <source>
        <dbReference type="Proteomes" id="UP000799537"/>
    </source>
</evidence>
<keyword evidence="2" id="KW-0479">Metal-binding</keyword>
<dbReference type="AlphaFoldDB" id="A0A6A6CKL5"/>
<dbReference type="EMBL" id="ML993595">
    <property type="protein sequence ID" value="KAF2166700.1"/>
    <property type="molecule type" value="Genomic_DNA"/>
</dbReference>
<dbReference type="RefSeq" id="XP_033667589.1">
    <property type="nucleotide sequence ID" value="XM_033812725.1"/>
</dbReference>
<organism evidence="9 10">
    <name type="scientific">Zasmidium cellare ATCC 36951</name>
    <dbReference type="NCBI Taxonomy" id="1080233"/>
    <lineage>
        <taxon>Eukaryota</taxon>
        <taxon>Fungi</taxon>
        <taxon>Dikarya</taxon>
        <taxon>Ascomycota</taxon>
        <taxon>Pezizomycotina</taxon>
        <taxon>Dothideomycetes</taxon>
        <taxon>Dothideomycetidae</taxon>
        <taxon>Mycosphaerellales</taxon>
        <taxon>Mycosphaerellaceae</taxon>
        <taxon>Zasmidium</taxon>
    </lineage>
</organism>
<dbReference type="GO" id="GO:0000981">
    <property type="term" value="F:DNA-binding transcription factor activity, RNA polymerase II-specific"/>
    <property type="evidence" value="ECO:0007669"/>
    <property type="project" value="InterPro"/>
</dbReference>
<evidence type="ECO:0000256" key="7">
    <source>
        <dbReference type="SAM" id="MobiDB-lite"/>
    </source>
</evidence>
<comment type="subcellular location">
    <subcellularLocation>
        <location evidence="1">Nucleus</location>
    </subcellularLocation>
</comment>
<dbReference type="CDD" id="cd12148">
    <property type="entry name" value="fungal_TF_MHR"/>
    <property type="match status" value="1"/>
</dbReference>
<name>A0A6A6CKL5_ZASCE</name>
<keyword evidence="3" id="KW-0677">Repeat</keyword>
<feature type="domain" description="Xylanolytic transcriptional activator regulatory" evidence="8">
    <location>
        <begin position="179"/>
        <end position="396"/>
    </location>
</feature>
<dbReference type="Proteomes" id="UP000799537">
    <property type="component" value="Unassembled WGS sequence"/>
</dbReference>
<evidence type="ECO:0000256" key="1">
    <source>
        <dbReference type="ARBA" id="ARBA00004123"/>
    </source>
</evidence>
<keyword evidence="6" id="KW-0539">Nucleus</keyword>
<dbReference type="PANTHER" id="PTHR40626">
    <property type="entry name" value="MIP31509P"/>
    <property type="match status" value="1"/>
</dbReference>
<dbReference type="GO" id="GO:0006351">
    <property type="term" value="P:DNA-templated transcription"/>
    <property type="evidence" value="ECO:0007669"/>
    <property type="project" value="InterPro"/>
</dbReference>
<evidence type="ECO:0000256" key="2">
    <source>
        <dbReference type="ARBA" id="ARBA00022723"/>
    </source>
</evidence>
<evidence type="ECO:0000256" key="3">
    <source>
        <dbReference type="ARBA" id="ARBA00022737"/>
    </source>
</evidence>
<dbReference type="InterPro" id="IPR051059">
    <property type="entry name" value="VerF-like"/>
</dbReference>
<feature type="region of interest" description="Disordered" evidence="7">
    <location>
        <begin position="69"/>
        <end position="110"/>
    </location>
</feature>
<dbReference type="GeneID" id="54565997"/>
<dbReference type="GO" id="GO:0005634">
    <property type="term" value="C:nucleus"/>
    <property type="evidence" value="ECO:0007669"/>
    <property type="project" value="UniProtKB-SubCell"/>
</dbReference>
<dbReference type="PANTHER" id="PTHR40626:SF11">
    <property type="entry name" value="ZINC FINGER PROTEIN YPR022C"/>
    <property type="match status" value="1"/>
</dbReference>
<protein>
    <recommendedName>
        <fullName evidence="8">Xylanolytic transcriptional activator regulatory domain-containing protein</fullName>
    </recommendedName>
</protein>
<accession>A0A6A6CKL5</accession>
<dbReference type="GO" id="GO:0008270">
    <property type="term" value="F:zinc ion binding"/>
    <property type="evidence" value="ECO:0007669"/>
    <property type="project" value="UniProtKB-KW"/>
</dbReference>
<proteinExistence type="predicted"/>
<evidence type="ECO:0000256" key="5">
    <source>
        <dbReference type="ARBA" id="ARBA00022833"/>
    </source>
</evidence>
<dbReference type="GO" id="GO:0000978">
    <property type="term" value="F:RNA polymerase II cis-regulatory region sequence-specific DNA binding"/>
    <property type="evidence" value="ECO:0007669"/>
    <property type="project" value="InterPro"/>
</dbReference>
<keyword evidence="10" id="KW-1185">Reference proteome</keyword>
<evidence type="ECO:0000256" key="4">
    <source>
        <dbReference type="ARBA" id="ARBA00022771"/>
    </source>
</evidence>
<dbReference type="InterPro" id="IPR007219">
    <property type="entry name" value="XnlR_reg_dom"/>
</dbReference>
<reference evidence="9" key="1">
    <citation type="journal article" date="2020" name="Stud. Mycol.">
        <title>101 Dothideomycetes genomes: a test case for predicting lifestyles and emergence of pathogens.</title>
        <authorList>
            <person name="Haridas S."/>
            <person name="Albert R."/>
            <person name="Binder M."/>
            <person name="Bloem J."/>
            <person name="Labutti K."/>
            <person name="Salamov A."/>
            <person name="Andreopoulos B."/>
            <person name="Baker S."/>
            <person name="Barry K."/>
            <person name="Bills G."/>
            <person name="Bluhm B."/>
            <person name="Cannon C."/>
            <person name="Castanera R."/>
            <person name="Culley D."/>
            <person name="Daum C."/>
            <person name="Ezra D."/>
            <person name="Gonzalez J."/>
            <person name="Henrissat B."/>
            <person name="Kuo A."/>
            <person name="Liang C."/>
            <person name="Lipzen A."/>
            <person name="Lutzoni F."/>
            <person name="Magnuson J."/>
            <person name="Mondo S."/>
            <person name="Nolan M."/>
            <person name="Ohm R."/>
            <person name="Pangilinan J."/>
            <person name="Park H.-J."/>
            <person name="Ramirez L."/>
            <person name="Alfaro M."/>
            <person name="Sun H."/>
            <person name="Tritt A."/>
            <person name="Yoshinaga Y."/>
            <person name="Zwiers L.-H."/>
            <person name="Turgeon B."/>
            <person name="Goodwin S."/>
            <person name="Spatafora J."/>
            <person name="Crous P."/>
            <person name="Grigoriev I."/>
        </authorList>
    </citation>
    <scope>NUCLEOTIDE SEQUENCE</scope>
    <source>
        <strain evidence="9">ATCC 36951</strain>
    </source>
</reference>
<dbReference type="GO" id="GO:0000785">
    <property type="term" value="C:chromatin"/>
    <property type="evidence" value="ECO:0007669"/>
    <property type="project" value="TreeGrafter"/>
</dbReference>